<feature type="transmembrane region" description="Helical" evidence="1">
    <location>
        <begin position="366"/>
        <end position="383"/>
    </location>
</feature>
<dbReference type="AlphaFoldDB" id="A0A974WI05"/>
<dbReference type="GO" id="GO:0005886">
    <property type="term" value="C:plasma membrane"/>
    <property type="evidence" value="ECO:0007669"/>
    <property type="project" value="TreeGrafter"/>
</dbReference>
<dbReference type="InterPro" id="IPR027463">
    <property type="entry name" value="AcrB_DN_DC_subdom"/>
</dbReference>
<dbReference type="PRINTS" id="PR00702">
    <property type="entry name" value="ACRIFLAVINRP"/>
</dbReference>
<dbReference type="Gene3D" id="3.30.70.1320">
    <property type="entry name" value="Multidrug efflux transporter AcrB pore domain like"/>
    <property type="match status" value="1"/>
</dbReference>
<feature type="transmembrane region" description="Helical" evidence="1">
    <location>
        <begin position="501"/>
        <end position="522"/>
    </location>
</feature>
<dbReference type="Gene3D" id="3.30.70.1430">
    <property type="entry name" value="Multidrug efflux transporter AcrB pore domain"/>
    <property type="match status" value="2"/>
</dbReference>
<dbReference type="Proteomes" id="UP000662783">
    <property type="component" value="Chromosome"/>
</dbReference>
<feature type="transmembrane region" description="Helical" evidence="1">
    <location>
        <begin position="1083"/>
        <end position="1102"/>
    </location>
</feature>
<dbReference type="GO" id="GO:0042910">
    <property type="term" value="F:xenobiotic transmembrane transporter activity"/>
    <property type="evidence" value="ECO:0007669"/>
    <property type="project" value="TreeGrafter"/>
</dbReference>
<feature type="transmembrane region" description="Helical" evidence="1">
    <location>
        <begin position="415"/>
        <end position="435"/>
    </location>
</feature>
<feature type="transmembrane region" description="Helical" evidence="1">
    <location>
        <begin position="655"/>
        <end position="672"/>
    </location>
</feature>
<dbReference type="InterPro" id="IPR001036">
    <property type="entry name" value="Acrflvin-R"/>
</dbReference>
<feature type="transmembrane region" description="Helical" evidence="1">
    <location>
        <begin position="584"/>
        <end position="603"/>
    </location>
</feature>
<feature type="transmembrane region" description="Helical" evidence="1">
    <location>
        <begin position="534"/>
        <end position="564"/>
    </location>
</feature>
<feature type="transmembrane region" description="Helical" evidence="1">
    <location>
        <begin position="1150"/>
        <end position="1170"/>
    </location>
</feature>
<dbReference type="EMBL" id="CP070608">
    <property type="protein sequence ID" value="QSE98776.1"/>
    <property type="molecule type" value="Genomic_DNA"/>
</dbReference>
<organism evidence="2 3">
    <name type="scientific">Fulvivirga lutea</name>
    <dbReference type="NCBI Taxonomy" id="2810512"/>
    <lineage>
        <taxon>Bacteria</taxon>
        <taxon>Pseudomonadati</taxon>
        <taxon>Bacteroidota</taxon>
        <taxon>Cytophagia</taxon>
        <taxon>Cytophagales</taxon>
        <taxon>Fulvivirgaceae</taxon>
        <taxon>Fulvivirga</taxon>
    </lineage>
</organism>
<dbReference type="PANTHER" id="PTHR32063:SF19">
    <property type="entry name" value="CATION EFFLUX SYSTEM PROTEIN CUSA"/>
    <property type="match status" value="1"/>
</dbReference>
<dbReference type="Gene3D" id="3.30.2090.10">
    <property type="entry name" value="Multidrug efflux transporter AcrB TolC docking domain, DN and DC subdomains"/>
    <property type="match status" value="2"/>
</dbReference>
<keyword evidence="3" id="KW-1185">Reference proteome</keyword>
<evidence type="ECO:0000313" key="3">
    <source>
        <dbReference type="Proteomes" id="UP000662783"/>
    </source>
</evidence>
<feature type="transmembrane region" description="Helical" evidence="1">
    <location>
        <begin position="615"/>
        <end position="635"/>
    </location>
</feature>
<dbReference type="SUPFAM" id="SSF82693">
    <property type="entry name" value="Multidrug efflux transporter AcrB pore domain, PN1, PN2, PC1 and PC2 subdomains"/>
    <property type="match status" value="2"/>
</dbReference>
<gene>
    <name evidence="2" type="ORF">JR347_06775</name>
</gene>
<reference evidence="2" key="1">
    <citation type="submission" date="2021-02" db="EMBL/GenBank/DDBJ databases">
        <title>Fulvivirga sp. S481 isolated from sea water.</title>
        <authorList>
            <person name="Bae S.S."/>
            <person name="Baek K."/>
        </authorList>
    </citation>
    <scope>NUCLEOTIDE SEQUENCE</scope>
    <source>
        <strain evidence="2">S481</strain>
    </source>
</reference>
<sequence length="1274" mass="141148">MLNRLIKYFLENKLVTVLVLSGFVLWGIITAPFGWQVDFLPSDPVPVDAIPDIGENQQIVFTQWPGRSPQDIEDQISYPLTTYLLGIPGVKSIRSSSIFGFSSIYVIFSEDVEFYWSRSRILEKLNSLPSGLLPDGVQPALGPDATALGQVFWYTIEGRDKDGNPTGGWDLHEIRTVQDFYIKYGLNATEGVSEVASIGGFIKEYQVDVNPDALKAYNIPLYKVMQAVQKSNRDVGAKTIEINQAEYLVRGLGYVKKVEDIEKAVVAVQDNVPIRIKDVAVVSLGPATRRGLLDKDGAEVVGGVVVARYGANPLQVINNVKDKIKEIAPGLPTRTLADGRESQLTIVPFYDRSELIYETLGTLEEALSLEILITILVVIVMVYNLRASLLISCLLPIAVLMVFIAMRYFGIDANIVALSGIAIAIGTMVDLGIILSENIIKHLDEAPKEQKLITTIYNGASEVSTAILTAVSTTIVSFIPVFTMEAAEGKLFGPLAFTKTFALIAALIVSLLILPTLAHWFFGFKIENKLFKKYGPYALIVIGVTGLISGQLWAGVLLILFGGIALTKQLLATKVDALPGWAKFLYNYAELIIVLIGVVWLLAKYWLPLGPSHSLLTNFLFVTMLVGAILGGFSLLEYQYKRVLNWCLNNKFKFLILPTVLIITGATIWLGFNKVFGVVSKGFNAIGVNVATTKAWSTLAHTFPGIGKEFMPSLDEGSFLLMPTSMPHSGIEFNRKVVGQLDMLLTNIPEVDLTVGKLGRVESALDPAPISMYENIINYKPEYILNKKGHRQRFKVDDNGKFITRKDDSITNEEGLALGIKADQLTPDENGEYYRNWRDHIQSPDDIWEEIVKVTKIPGVTSAPKLQPIETRLVMLQTGMRAPMGIKVYGPDLKTIEQFGLELESILQQVPSVKKEAVFADRIVGKPYIHLNINREEIARYGLNIEDVQQAIETAIGGMKISSTVEGRERFPIRVRYPRELRDDPQALGRILMPTPTGAQIPLSQLIDFEYVRGPQAIKSEETFLVGYVLFDKRDGYSEITVVNDAQERIRTMIESGQLKVPSGVSYKFSGSYENQVRAEKRLMIIVPVVLGIVFLILYFQFRSVTTSLMVFTGIAMAFSGGFIVLWLYDQSWLLNFSLFDTNFRDLFQVQTINLSVAVWVGFIALFGIATDDGVLMATYLDQSFDKNKTTDLKGIRAAIVEAGQRRIKPAIMTSATTIIALLPILTSTGRGSDIMIPMAIPAFGGMLVAAITYFIVPVLYSIREERKLNQSAS</sequence>
<dbReference type="KEGG" id="fuv:JR347_06775"/>
<feature type="transmembrane region" description="Helical" evidence="1">
    <location>
        <begin position="1235"/>
        <end position="1261"/>
    </location>
</feature>
<feature type="transmembrane region" description="Helical" evidence="1">
    <location>
        <begin position="390"/>
        <end position="409"/>
    </location>
</feature>
<keyword evidence="1" id="KW-0812">Transmembrane</keyword>
<evidence type="ECO:0000256" key="1">
    <source>
        <dbReference type="SAM" id="Phobius"/>
    </source>
</evidence>
<keyword evidence="1" id="KW-1133">Transmembrane helix</keyword>
<keyword evidence="1" id="KW-0472">Membrane</keyword>
<feature type="transmembrane region" description="Helical" evidence="1">
    <location>
        <begin position="1108"/>
        <end position="1129"/>
    </location>
</feature>
<accession>A0A974WI05</accession>
<dbReference type="RefSeq" id="WP_205723290.1">
    <property type="nucleotide sequence ID" value="NZ_CP070608.1"/>
</dbReference>
<dbReference type="SUPFAM" id="SSF82714">
    <property type="entry name" value="Multidrug efflux transporter AcrB TolC docking domain, DN and DC subdomains"/>
    <property type="match status" value="2"/>
</dbReference>
<dbReference type="Gene3D" id="1.20.1640.10">
    <property type="entry name" value="Multidrug efflux transporter AcrB transmembrane domain"/>
    <property type="match status" value="3"/>
</dbReference>
<dbReference type="SUPFAM" id="SSF82866">
    <property type="entry name" value="Multidrug efflux transporter AcrB transmembrane domain"/>
    <property type="match status" value="2"/>
</dbReference>
<proteinExistence type="predicted"/>
<dbReference type="PANTHER" id="PTHR32063">
    <property type="match status" value="1"/>
</dbReference>
<name>A0A974WI05_9BACT</name>
<dbReference type="Gene3D" id="3.30.70.1440">
    <property type="entry name" value="Multidrug efflux transporter AcrB pore domain"/>
    <property type="match status" value="1"/>
</dbReference>
<protein>
    <submittedName>
        <fullName evidence="2">Efflux RND transporter permease subunit</fullName>
    </submittedName>
</protein>
<dbReference type="Pfam" id="PF00873">
    <property type="entry name" value="ACR_tran"/>
    <property type="match status" value="3"/>
</dbReference>
<evidence type="ECO:0000313" key="2">
    <source>
        <dbReference type="EMBL" id="QSE98776.1"/>
    </source>
</evidence>